<dbReference type="RefSeq" id="WP_224000741.1">
    <property type="nucleotide sequence ID" value="NZ_CAJZAF010000005.1"/>
</dbReference>
<proteinExistence type="predicted"/>
<comment type="caution">
    <text evidence="1">The sequence shown here is derived from an EMBL/GenBank/DDBJ whole genome shotgun (WGS) entry which is preliminary data.</text>
</comment>
<dbReference type="Proteomes" id="UP000701702">
    <property type="component" value="Unassembled WGS sequence"/>
</dbReference>
<name>A0ABM8WL69_9BURK</name>
<evidence type="ECO:0000313" key="1">
    <source>
        <dbReference type="EMBL" id="CAG9168116.1"/>
    </source>
</evidence>
<reference evidence="1 2" key="1">
    <citation type="submission" date="2021-08" db="EMBL/GenBank/DDBJ databases">
        <authorList>
            <person name="Peeters C."/>
        </authorList>
    </citation>
    <scope>NUCLEOTIDE SEQUENCE [LARGE SCALE GENOMIC DNA]</scope>
    <source>
        <strain evidence="1 2">LMG 23994</strain>
    </source>
</reference>
<sequence length="388" mass="42934">MANSYNSKDGAPPEPLTPPDCDLRDFKFLPLDVVRLRDSELASNETPEACWAAVLLWCASWHQVPAGSMPDDEMWIATQARYAIRGKIDKAWKSVRSGALRGWIKCNDGRLYHPVVAEKAREAWAGRHRQRHKTECARIKKYNQRHGTKIPFPTLEQFLSPDYADLVAGDVPILSPGTATICPGDVDLETASKGQGEGQGCKNNSYSGGVGSSNVVGAVDNSESPPLSADELGAQLVHLEVQRRKELRISSSGREALLRIACKEVCLPDLREAHARACVRRENAGDEGAVHPAFLEPFIDEVLAERQPGTTALGWDETLEGVQAKASELGLKQGTDEHPIWFRRRVIREDGKQRLIEREVGKAERMNPSEFDRVHRFMYGVAPGQVGI</sequence>
<evidence type="ECO:0000313" key="2">
    <source>
        <dbReference type="Proteomes" id="UP000701702"/>
    </source>
</evidence>
<evidence type="ECO:0008006" key="3">
    <source>
        <dbReference type="Google" id="ProtNLM"/>
    </source>
</evidence>
<accession>A0ABM8WL69</accession>
<protein>
    <recommendedName>
        <fullName evidence="3">DUF1376 domain-containing protein</fullName>
    </recommendedName>
</protein>
<dbReference type="EMBL" id="CAJZAF010000005">
    <property type="protein sequence ID" value="CAG9168116.1"/>
    <property type="molecule type" value="Genomic_DNA"/>
</dbReference>
<gene>
    <name evidence="1" type="ORF">LMG23994_01311</name>
</gene>
<organism evidence="1 2">
    <name type="scientific">Cupriavidus pinatubonensis</name>
    <dbReference type="NCBI Taxonomy" id="248026"/>
    <lineage>
        <taxon>Bacteria</taxon>
        <taxon>Pseudomonadati</taxon>
        <taxon>Pseudomonadota</taxon>
        <taxon>Betaproteobacteria</taxon>
        <taxon>Burkholderiales</taxon>
        <taxon>Burkholderiaceae</taxon>
        <taxon>Cupriavidus</taxon>
    </lineage>
</organism>
<keyword evidence="2" id="KW-1185">Reference proteome</keyword>